<dbReference type="VEuPathDB" id="FungiDB:VP01_3475g3"/>
<accession>A0A0L6UVX8</accession>
<dbReference type="InterPro" id="IPR012337">
    <property type="entry name" value="RNaseH-like_sf"/>
</dbReference>
<protein>
    <recommendedName>
        <fullName evidence="3">Integrase catalytic domain-containing protein</fullName>
    </recommendedName>
</protein>
<evidence type="ECO:0000313" key="1">
    <source>
        <dbReference type="EMBL" id="KNZ52706.1"/>
    </source>
</evidence>
<evidence type="ECO:0000313" key="2">
    <source>
        <dbReference type="Proteomes" id="UP000037035"/>
    </source>
</evidence>
<comment type="caution">
    <text evidence="1">The sequence shown here is derived from an EMBL/GenBank/DDBJ whole genome shotgun (WGS) entry which is preliminary data.</text>
</comment>
<organism evidence="1 2">
    <name type="scientific">Puccinia sorghi</name>
    <dbReference type="NCBI Taxonomy" id="27349"/>
    <lineage>
        <taxon>Eukaryota</taxon>
        <taxon>Fungi</taxon>
        <taxon>Dikarya</taxon>
        <taxon>Basidiomycota</taxon>
        <taxon>Pucciniomycotina</taxon>
        <taxon>Pucciniomycetes</taxon>
        <taxon>Pucciniales</taxon>
        <taxon>Pucciniaceae</taxon>
        <taxon>Puccinia</taxon>
    </lineage>
</organism>
<dbReference type="InterPro" id="IPR036397">
    <property type="entry name" value="RNaseH_sf"/>
</dbReference>
<dbReference type="GO" id="GO:0003676">
    <property type="term" value="F:nucleic acid binding"/>
    <property type="evidence" value="ECO:0007669"/>
    <property type="project" value="InterPro"/>
</dbReference>
<dbReference type="Gene3D" id="3.30.420.10">
    <property type="entry name" value="Ribonuclease H-like superfamily/Ribonuclease H"/>
    <property type="match status" value="1"/>
</dbReference>
<dbReference type="SUPFAM" id="SSF53098">
    <property type="entry name" value="Ribonuclease H-like"/>
    <property type="match status" value="1"/>
</dbReference>
<proteinExistence type="predicted"/>
<reference evidence="1 2" key="1">
    <citation type="submission" date="2015-08" db="EMBL/GenBank/DDBJ databases">
        <title>Next Generation Sequencing and Analysis of the Genome of Puccinia sorghi L Schw, the Causal Agent of Maize Common Rust.</title>
        <authorList>
            <person name="Rochi L."/>
            <person name="Burguener G."/>
            <person name="Darino M."/>
            <person name="Turjanski A."/>
            <person name="Kreff E."/>
            <person name="Dieguez M.J."/>
            <person name="Sacco F."/>
        </authorList>
    </citation>
    <scope>NUCLEOTIDE SEQUENCE [LARGE SCALE GENOMIC DNA]</scope>
    <source>
        <strain evidence="1 2">RO10H11247</strain>
    </source>
</reference>
<gene>
    <name evidence="1" type="ORF">VP01_3475g3</name>
</gene>
<dbReference type="OrthoDB" id="10267344at2759"/>
<evidence type="ECO:0008006" key="3">
    <source>
        <dbReference type="Google" id="ProtNLM"/>
    </source>
</evidence>
<dbReference type="EMBL" id="LAVV01008474">
    <property type="protein sequence ID" value="KNZ52706.1"/>
    <property type="molecule type" value="Genomic_DNA"/>
</dbReference>
<dbReference type="Proteomes" id="UP000037035">
    <property type="component" value="Unassembled WGS sequence"/>
</dbReference>
<name>A0A0L6UVX8_9BASI</name>
<sequence>MNNCRPCEVIRGSFHSRHSKAAKTFEEIHLDIVGPINTASREGHRYFLTIVDSCTRARRIGYYPTVIHSDRSA</sequence>
<dbReference type="AlphaFoldDB" id="A0A0L6UVX8"/>
<feature type="non-terminal residue" evidence="1">
    <location>
        <position position="73"/>
    </location>
</feature>
<keyword evidence="2" id="KW-1185">Reference proteome</keyword>